<dbReference type="RefSeq" id="WP_186982426.1">
    <property type="nucleotide sequence ID" value="NZ_JACOQH010000007.1"/>
</dbReference>
<dbReference type="GO" id="GO:0016787">
    <property type="term" value="F:hydrolase activity"/>
    <property type="evidence" value="ECO:0007669"/>
    <property type="project" value="UniProtKB-KW"/>
</dbReference>
<proteinExistence type="inferred from homology"/>
<sequence length="470" mass="53977">MVKKEYLISRDYLELPIAAETEVQTLQVFDKDTGAKIYEFQVPMGTEEKEFHPDFYARLSVKNFIGKTLILTGCGNDAFFSGIQETDREFGESDYDFSKESIARPQYHFTAIRGWINDPNGLVYSDGIYHLYFQYNPFDTRWENMSWGHATSTDLIHWRQQETVMYPDENGYMFSGSGFVNSRGCLGLPEQTLMFYYTAAGECRPWTSEKLSTQRLAFSTDGGKTLEKTDRGMVETISHENRDPKVFWHEASQAYIMILWVDGNEFAILRSENLEKWEISHRFELKDGFECPDLLRLKDENGEDHWFVTTADGYYYPGKFDGYHFTWNGERHGFYMNRVPYAAQVYSGTAGRSVLIPWLRVDFKGRNYTGAMGLPRELTLVKVAGDYRIALSPVKELDRELFSRCICDHAQNDFEVAGVPVSYNKESGKFLVGTDESVIAAGLDEFEVCVDNGIVEVTADYDTMLGVYEV</sequence>
<comment type="caution">
    <text evidence="5">The sequence shown here is derived from an EMBL/GenBank/DDBJ whole genome shotgun (WGS) entry which is preliminary data.</text>
</comment>
<dbReference type="PANTHER" id="PTHR42800">
    <property type="entry name" value="EXOINULINASE INUD (AFU_ORTHOLOGUE AFUA_5G00480)"/>
    <property type="match status" value="1"/>
</dbReference>
<dbReference type="InterPro" id="IPR023296">
    <property type="entry name" value="Glyco_hydro_beta-prop_sf"/>
</dbReference>
<accession>A0ABR7IBM7</accession>
<evidence type="ECO:0000259" key="4">
    <source>
        <dbReference type="Pfam" id="PF00251"/>
    </source>
</evidence>
<evidence type="ECO:0000256" key="1">
    <source>
        <dbReference type="ARBA" id="ARBA00009902"/>
    </source>
</evidence>
<evidence type="ECO:0000256" key="3">
    <source>
        <dbReference type="ARBA" id="ARBA00023295"/>
    </source>
</evidence>
<gene>
    <name evidence="5" type="ORF">H8Z76_10120</name>
</gene>
<dbReference type="SMART" id="SM00640">
    <property type="entry name" value="Glyco_32"/>
    <property type="match status" value="1"/>
</dbReference>
<dbReference type="InterPro" id="IPR013148">
    <property type="entry name" value="Glyco_hydro_32_N"/>
</dbReference>
<keyword evidence="2 5" id="KW-0378">Hydrolase</keyword>
<dbReference type="InterPro" id="IPR001362">
    <property type="entry name" value="Glyco_hydro_32"/>
</dbReference>
<evidence type="ECO:0000256" key="2">
    <source>
        <dbReference type="ARBA" id="ARBA00022801"/>
    </source>
</evidence>
<keyword evidence="3" id="KW-0326">Glycosidase</keyword>
<dbReference type="Proteomes" id="UP000621540">
    <property type="component" value="Unassembled WGS sequence"/>
</dbReference>
<dbReference type="PANTHER" id="PTHR42800:SF1">
    <property type="entry name" value="EXOINULINASE INUD (AFU_ORTHOLOGUE AFUA_5G00480)"/>
    <property type="match status" value="1"/>
</dbReference>
<organism evidence="5 6">
    <name type="scientific">Roseburia yibonii</name>
    <dbReference type="NCBI Taxonomy" id="2763063"/>
    <lineage>
        <taxon>Bacteria</taxon>
        <taxon>Bacillati</taxon>
        <taxon>Bacillota</taxon>
        <taxon>Clostridia</taxon>
        <taxon>Lachnospirales</taxon>
        <taxon>Lachnospiraceae</taxon>
        <taxon>Roseburia</taxon>
    </lineage>
</organism>
<feature type="domain" description="Glycosyl hydrolase family 32 N-terminal" evidence="4">
    <location>
        <begin position="108"/>
        <end position="382"/>
    </location>
</feature>
<dbReference type="Pfam" id="PF00251">
    <property type="entry name" value="Glyco_hydro_32N"/>
    <property type="match status" value="1"/>
</dbReference>
<name>A0ABR7IBM7_9FIRM</name>
<evidence type="ECO:0000313" key="6">
    <source>
        <dbReference type="Proteomes" id="UP000621540"/>
    </source>
</evidence>
<dbReference type="EMBL" id="JACOQH010000007">
    <property type="protein sequence ID" value="MBC5754359.1"/>
    <property type="molecule type" value="Genomic_DNA"/>
</dbReference>
<dbReference type="CDD" id="cd18622">
    <property type="entry name" value="GH32_Inu-like"/>
    <property type="match status" value="1"/>
</dbReference>
<comment type="similarity">
    <text evidence="1">Belongs to the glycosyl hydrolase 32 family.</text>
</comment>
<keyword evidence="6" id="KW-1185">Reference proteome</keyword>
<protein>
    <submittedName>
        <fullName evidence="5">Glycoside hydrolase family 32 protein</fullName>
    </submittedName>
</protein>
<evidence type="ECO:0000313" key="5">
    <source>
        <dbReference type="EMBL" id="MBC5754359.1"/>
    </source>
</evidence>
<dbReference type="SUPFAM" id="SSF75005">
    <property type="entry name" value="Arabinanase/levansucrase/invertase"/>
    <property type="match status" value="1"/>
</dbReference>
<reference evidence="5 6" key="1">
    <citation type="submission" date="2020-08" db="EMBL/GenBank/DDBJ databases">
        <title>Genome public.</title>
        <authorList>
            <person name="Liu C."/>
            <person name="Sun Q."/>
        </authorList>
    </citation>
    <scope>NUCLEOTIDE SEQUENCE [LARGE SCALE GENOMIC DNA]</scope>
    <source>
        <strain evidence="5 6">BX0805</strain>
    </source>
</reference>
<dbReference type="Gene3D" id="2.115.10.20">
    <property type="entry name" value="Glycosyl hydrolase domain, family 43"/>
    <property type="match status" value="1"/>
</dbReference>